<evidence type="ECO:0000313" key="2">
    <source>
        <dbReference type="EMBL" id="KSZ59441.1"/>
    </source>
</evidence>
<proteinExistence type="predicted"/>
<organism evidence="2 3">
    <name type="scientific">Rhodococcus pyridinivorans KG-16</name>
    <dbReference type="NCBI Taxonomy" id="1441730"/>
    <lineage>
        <taxon>Bacteria</taxon>
        <taxon>Bacillati</taxon>
        <taxon>Actinomycetota</taxon>
        <taxon>Actinomycetes</taxon>
        <taxon>Mycobacteriales</taxon>
        <taxon>Nocardiaceae</taxon>
        <taxon>Rhodococcus</taxon>
    </lineage>
</organism>
<dbReference type="RefSeq" id="WP_081314438.1">
    <property type="nucleotide sequence ID" value="NZ_AZXY01000003.1"/>
</dbReference>
<reference evidence="2 3" key="2">
    <citation type="journal article" date="2016" name="Genome Announc.">
        <title>Draft Genome Sequence of a Versatile Hydrocarbon-Degrading Bacterium, Rhodococcus pyridinivorans Strain KG-16, Collected from Oil Fields in India.</title>
        <authorList>
            <person name="Aggarwal R.K."/>
            <person name="Dawar C."/>
            <person name="Phanindranath R."/>
            <person name="Mutnuri L."/>
            <person name="Dayal A.M."/>
        </authorList>
    </citation>
    <scope>NUCLEOTIDE SEQUENCE [LARGE SCALE GENOMIC DNA]</scope>
    <source>
        <strain evidence="2 3">KG-16</strain>
    </source>
</reference>
<comment type="caution">
    <text evidence="2">The sequence shown here is derived from an EMBL/GenBank/DDBJ whole genome shotgun (WGS) entry which is preliminary data.</text>
</comment>
<dbReference type="EMBL" id="AZXY01000003">
    <property type="protein sequence ID" value="KSZ59441.1"/>
    <property type="molecule type" value="Genomic_DNA"/>
</dbReference>
<dbReference type="Pfam" id="PF18899">
    <property type="entry name" value="DUF5655"/>
    <property type="match status" value="1"/>
</dbReference>
<evidence type="ECO:0000259" key="1">
    <source>
        <dbReference type="Pfam" id="PF18899"/>
    </source>
</evidence>
<dbReference type="AlphaFoldDB" id="A0A0V9UN56"/>
<reference evidence="3" key="1">
    <citation type="submission" date="2015-01" db="EMBL/GenBank/DDBJ databases">
        <title>Draft genome sequence of Rhodococcus pyridinivorans strain KG-16, a hydrocarbon-degrading bacterium.</title>
        <authorList>
            <person name="Aggarwal R.K."/>
            <person name="Dawar C."/>
        </authorList>
    </citation>
    <scope>NUCLEOTIDE SEQUENCE [LARGE SCALE GENOMIC DNA]</scope>
    <source>
        <strain evidence="3">KG-16</strain>
    </source>
</reference>
<name>A0A0V9UN56_9NOCA</name>
<gene>
    <name evidence="2" type="ORF">Z045_09020</name>
</gene>
<dbReference type="InterPro" id="IPR043714">
    <property type="entry name" value="DUF5655"/>
</dbReference>
<feature type="domain" description="DUF5655" evidence="1">
    <location>
        <begin position="19"/>
        <end position="127"/>
    </location>
</feature>
<protein>
    <recommendedName>
        <fullName evidence="1">DUF5655 domain-containing protein</fullName>
    </recommendedName>
</protein>
<evidence type="ECO:0000313" key="3">
    <source>
        <dbReference type="Proteomes" id="UP000053060"/>
    </source>
</evidence>
<accession>A0A0V9UN56</accession>
<dbReference type="Proteomes" id="UP000053060">
    <property type="component" value="Unassembled WGS sequence"/>
</dbReference>
<sequence length="133" mass="15059">MTEPTTLPRFEELPMYATVDDYLADKDPAAVDVFRHVRAMIIDLGDDVTEHVHASEISWSRGRPFAAAFVYASRLEVALDLPRRIHHATLREAFPKKGTVTTHRLSVSSVDELDDHFVELLNVAYRTAAEPRD</sequence>
<dbReference type="PATRIC" id="fig|1441730.3.peg.1874"/>